<reference evidence="2 3" key="1">
    <citation type="submission" date="2017-03" db="EMBL/GenBank/DDBJ databases">
        <title>Genome analysis of Rhizobial strains effectives or ineffectives for nitrogen fixation isolated from bean seeds.</title>
        <authorList>
            <person name="Peralta H."/>
            <person name="Aguilar-Vera A."/>
            <person name="Mora Y."/>
            <person name="Vargas-Lagunas C."/>
            <person name="Girard L."/>
            <person name="Mora J."/>
        </authorList>
    </citation>
    <scope>NUCLEOTIDE SEQUENCE [LARGE SCALE GENOMIC DNA]</scope>
    <source>
        <strain evidence="2 3">CCGM5</strain>
    </source>
</reference>
<dbReference type="Gene3D" id="3.30.470.20">
    <property type="entry name" value="ATP-grasp fold, B domain"/>
    <property type="match status" value="1"/>
</dbReference>
<dbReference type="Gene3D" id="3.40.50.20">
    <property type="match status" value="1"/>
</dbReference>
<gene>
    <name evidence="2" type="ORF">B5K10_27645</name>
</gene>
<dbReference type="AlphaFoldDB" id="A0A3E1B1H1"/>
<dbReference type="GO" id="GO:0046872">
    <property type="term" value="F:metal ion binding"/>
    <property type="evidence" value="ECO:0007669"/>
    <property type="project" value="InterPro"/>
</dbReference>
<protein>
    <recommendedName>
        <fullName evidence="1">ATP-grasp fold PylC-type domain-containing protein</fullName>
    </recommendedName>
</protein>
<dbReference type="EMBL" id="NAOO01000041">
    <property type="protein sequence ID" value="RFB84342.1"/>
    <property type="molecule type" value="Genomic_DNA"/>
</dbReference>
<dbReference type="RefSeq" id="WP_116275835.1">
    <property type="nucleotide sequence ID" value="NZ_KZ859530.1"/>
</dbReference>
<comment type="caution">
    <text evidence="2">The sequence shown here is derived from an EMBL/GenBank/DDBJ whole genome shotgun (WGS) entry which is preliminary data.</text>
</comment>
<accession>A0A3E1B1H1</accession>
<dbReference type="SUPFAM" id="SSF56059">
    <property type="entry name" value="Glutathione synthetase ATP-binding domain-like"/>
    <property type="match status" value="1"/>
</dbReference>
<feature type="domain" description="ATP-grasp fold PylC-type" evidence="1">
    <location>
        <begin position="118"/>
        <end position="278"/>
    </location>
</feature>
<dbReference type="Pfam" id="PF02655">
    <property type="entry name" value="ATP-grasp_3"/>
    <property type="match status" value="1"/>
</dbReference>
<sequence length="391" mass="43014">MLVPVPHQSILITGARAPVALHLGRLFHGAGWRVLLADTPAVPLAAASSACDTYFCLPPPRFEPQRYGDVVEALVKRENVTLVVPTCEEVFYLAAIWRERSLTARLFAPDADLLRRAHNKFDFIELCRSLNLAAPHTVLLQNRADLVSIRSEASRLVFKPAWSRFASRVLLQPKPQEIDTLTPTVHAPWVAQEFIAGEELSAYAIAQNGRLQAFSLYCSTYRAGKGAGIFFKPIENSAAKAFVTNFAAGTGWTGQLSFDLMHKADGTVLPLECNPRATSGLHFFRNPQAFVQAICTGEGSVEPDVMCPQTVRLALWFYALPAALRAGDLGGFLRNLKGADELLDWPGDPAPKRAQWCALGEIALLALRHRISLQRASTRDIEWDGPDQSSM</sequence>
<evidence type="ECO:0000259" key="1">
    <source>
        <dbReference type="Pfam" id="PF02655"/>
    </source>
</evidence>
<dbReference type="Proteomes" id="UP000256748">
    <property type="component" value="Unassembled WGS sequence"/>
</dbReference>
<proteinExistence type="predicted"/>
<dbReference type="GO" id="GO:0005524">
    <property type="term" value="F:ATP binding"/>
    <property type="evidence" value="ECO:0007669"/>
    <property type="project" value="InterPro"/>
</dbReference>
<dbReference type="InterPro" id="IPR003806">
    <property type="entry name" value="ATP-grasp_PylC-type"/>
</dbReference>
<evidence type="ECO:0000313" key="3">
    <source>
        <dbReference type="Proteomes" id="UP000256748"/>
    </source>
</evidence>
<name>A0A3E1B1H1_RHILT</name>
<organism evidence="2 3">
    <name type="scientific">Rhizobium leguminosarum bv. trifolii</name>
    <dbReference type="NCBI Taxonomy" id="386"/>
    <lineage>
        <taxon>Bacteria</taxon>
        <taxon>Pseudomonadati</taxon>
        <taxon>Pseudomonadota</taxon>
        <taxon>Alphaproteobacteria</taxon>
        <taxon>Hyphomicrobiales</taxon>
        <taxon>Rhizobiaceae</taxon>
        <taxon>Rhizobium/Agrobacterium group</taxon>
        <taxon>Rhizobium</taxon>
    </lineage>
</organism>
<evidence type="ECO:0000313" key="2">
    <source>
        <dbReference type="EMBL" id="RFB84342.1"/>
    </source>
</evidence>